<evidence type="ECO:0000313" key="3">
    <source>
        <dbReference type="Proteomes" id="UP000886653"/>
    </source>
</evidence>
<feature type="region of interest" description="Disordered" evidence="1">
    <location>
        <begin position="1"/>
        <end position="86"/>
    </location>
</feature>
<dbReference type="GO" id="GO:0005884">
    <property type="term" value="C:actin filament"/>
    <property type="evidence" value="ECO:0007669"/>
    <property type="project" value="TreeGrafter"/>
</dbReference>
<feature type="region of interest" description="Disordered" evidence="1">
    <location>
        <begin position="216"/>
        <end position="262"/>
    </location>
</feature>
<keyword evidence="3" id="KW-1185">Reference proteome</keyword>
<feature type="compositionally biased region" description="Polar residues" evidence="1">
    <location>
        <begin position="111"/>
        <end position="130"/>
    </location>
</feature>
<dbReference type="InterPro" id="IPR051412">
    <property type="entry name" value="Formin_Homology_Diaphanous_sf"/>
</dbReference>
<feature type="compositionally biased region" description="Polar residues" evidence="1">
    <location>
        <begin position="546"/>
        <end position="556"/>
    </location>
</feature>
<organism evidence="2 3">
    <name type="scientific">Cronartium quercuum f. sp. fusiforme G11</name>
    <dbReference type="NCBI Taxonomy" id="708437"/>
    <lineage>
        <taxon>Eukaryota</taxon>
        <taxon>Fungi</taxon>
        <taxon>Dikarya</taxon>
        <taxon>Basidiomycota</taxon>
        <taxon>Pucciniomycotina</taxon>
        <taxon>Pucciniomycetes</taxon>
        <taxon>Pucciniales</taxon>
        <taxon>Coleosporiaceae</taxon>
        <taxon>Cronartium</taxon>
    </lineage>
</organism>
<dbReference type="Proteomes" id="UP000886653">
    <property type="component" value="Unassembled WGS sequence"/>
</dbReference>
<protein>
    <submittedName>
        <fullName evidence="2">Uncharacterized protein</fullName>
    </submittedName>
</protein>
<feature type="compositionally biased region" description="Polar residues" evidence="1">
    <location>
        <begin position="52"/>
        <end position="77"/>
    </location>
</feature>
<feature type="region of interest" description="Disordered" evidence="1">
    <location>
        <begin position="671"/>
        <end position="695"/>
    </location>
</feature>
<comment type="caution">
    <text evidence="2">The sequence shown here is derived from an EMBL/GenBank/DDBJ whole genome shotgun (WGS) entry which is preliminary data.</text>
</comment>
<feature type="region of interest" description="Disordered" evidence="1">
    <location>
        <begin position="103"/>
        <end position="130"/>
    </location>
</feature>
<reference evidence="2" key="1">
    <citation type="submission" date="2013-11" db="EMBL/GenBank/DDBJ databases">
        <title>Genome sequence of the fusiform rust pathogen reveals effectors for host alternation and coevolution with pine.</title>
        <authorList>
            <consortium name="DOE Joint Genome Institute"/>
            <person name="Smith K."/>
            <person name="Pendleton A."/>
            <person name="Kubisiak T."/>
            <person name="Anderson C."/>
            <person name="Salamov A."/>
            <person name="Aerts A."/>
            <person name="Riley R."/>
            <person name="Clum A."/>
            <person name="Lindquist E."/>
            <person name="Ence D."/>
            <person name="Campbell M."/>
            <person name="Kronenberg Z."/>
            <person name="Feau N."/>
            <person name="Dhillon B."/>
            <person name="Hamelin R."/>
            <person name="Burleigh J."/>
            <person name="Smith J."/>
            <person name="Yandell M."/>
            <person name="Nelson C."/>
            <person name="Grigoriev I."/>
            <person name="Davis J."/>
        </authorList>
    </citation>
    <scope>NUCLEOTIDE SEQUENCE</scope>
    <source>
        <strain evidence="2">G11</strain>
    </source>
</reference>
<feature type="compositionally biased region" description="Polar residues" evidence="1">
    <location>
        <begin position="249"/>
        <end position="262"/>
    </location>
</feature>
<proteinExistence type="predicted"/>
<feature type="region of interest" description="Disordered" evidence="1">
    <location>
        <begin position="148"/>
        <end position="193"/>
    </location>
</feature>
<feature type="compositionally biased region" description="Basic residues" evidence="1">
    <location>
        <begin position="36"/>
        <end position="46"/>
    </location>
</feature>
<dbReference type="PANTHER" id="PTHR45691">
    <property type="entry name" value="PROTEIN DIAPHANOUS"/>
    <property type="match status" value="1"/>
</dbReference>
<feature type="compositionally biased region" description="Low complexity" evidence="1">
    <location>
        <begin position="224"/>
        <end position="248"/>
    </location>
</feature>
<feature type="compositionally biased region" description="Low complexity" evidence="1">
    <location>
        <begin position="17"/>
        <end position="35"/>
    </location>
</feature>
<name>A0A9P6NID0_9BASI</name>
<sequence>MTSSLNSTRPNHQRLHSNPTSGSTPNSVTSSNSPTNRHHRPIHYQHSHSLPYLQSNPVYNHSEPVLSNHSNSPQSGPLSIEKKGKQKKGAINQLIIDAVRNVGLSPPPPLTQTRSNPIPTCSSSLNTSKTSTPILESTSIRPSLNVIQSNQSSNVGSTSQPVVQTSRSRNVVTTPSTYSRSPLPFVQSPSLSNRSIDFNQNSVSSVSSSARQKALASSHVTQVTPTTSINQITPSTSITQTTSTPSTTHNAPISQNDESSNCNTINNLNQNRIRSITENEIDYNEIYEDITNPPPNFSTPSFPPPNGIKSAIEPSDLSFGFQGRPNSPTPNYFQVIKEWDLTLELDERIKNWNLIRIYQDQIHDENFNNHDSNDDNNLANNNGHHTNSLNNNSGNNNNNISLIDNNTNNYSVTDPDPDHDSDHDQTIWVPIRLVLVPSPPVSPVVESQMIESDSTMKESDTRIREPNNRILETDDSIVEPVNQISENDHRIPEPGTSRSNRRPLPTPPSIPPPPPRPQPVFSPKRPLPPPPPPPPSRPISLINSSLKSVPTINRTPLGSAPKPPLIPAKPRSMSRSSVLISSTPLPASQSEINTMLRRGSSIRRRPPPLPPSLNLQHNVNHLHDLNENHIDNNLIKEERAFNRRSLPIGTEDLEIRNENMRSSNALVAETVLEEEEEEESNRANRRVSEGQEDDNTRVTHDFTELDLLILKLERGEATYEEIILISELMGSKKDQDEGLSDINLIKSLIKFNKVELIYRRISEEGKIKTKLRVGKDGVRCNKCMICLYQFKVSEDVGVLVCDHV</sequence>
<feature type="compositionally biased region" description="Basic and acidic residues" evidence="1">
    <location>
        <begin position="454"/>
        <end position="467"/>
    </location>
</feature>
<feature type="compositionally biased region" description="Basic and acidic residues" evidence="1">
    <location>
        <begin position="680"/>
        <end position="695"/>
    </location>
</feature>
<accession>A0A9P6NID0</accession>
<feature type="compositionally biased region" description="Polar residues" evidence="1">
    <location>
        <begin position="1"/>
        <end position="10"/>
    </location>
</feature>
<dbReference type="GO" id="GO:0030041">
    <property type="term" value="P:actin filament polymerization"/>
    <property type="evidence" value="ECO:0007669"/>
    <property type="project" value="TreeGrafter"/>
</dbReference>
<feature type="region of interest" description="Disordered" evidence="1">
    <location>
        <begin position="368"/>
        <end position="424"/>
    </location>
</feature>
<feature type="compositionally biased region" description="Pro residues" evidence="1">
    <location>
        <begin position="504"/>
        <end position="537"/>
    </location>
</feature>
<gene>
    <name evidence="2" type="ORF">CROQUDRAFT_672522</name>
</gene>
<feature type="compositionally biased region" description="Polar residues" evidence="1">
    <location>
        <begin position="148"/>
        <end position="180"/>
    </location>
</feature>
<dbReference type="AlphaFoldDB" id="A0A9P6NID0"/>
<evidence type="ECO:0000256" key="1">
    <source>
        <dbReference type="SAM" id="MobiDB-lite"/>
    </source>
</evidence>
<dbReference type="OrthoDB" id="8062037at2759"/>
<feature type="compositionally biased region" description="Low complexity" evidence="1">
    <location>
        <begin position="375"/>
        <end position="409"/>
    </location>
</feature>
<evidence type="ECO:0000313" key="2">
    <source>
        <dbReference type="EMBL" id="KAG0144185.1"/>
    </source>
</evidence>
<feature type="region of interest" description="Disordered" evidence="1">
    <location>
        <begin position="447"/>
        <end position="571"/>
    </location>
</feature>
<dbReference type="EMBL" id="MU167301">
    <property type="protein sequence ID" value="KAG0144185.1"/>
    <property type="molecule type" value="Genomic_DNA"/>
</dbReference>
<dbReference type="PANTHER" id="PTHR45691:SF6">
    <property type="entry name" value="PROTEIN DIAPHANOUS"/>
    <property type="match status" value="1"/>
</dbReference>